<dbReference type="PANTHER" id="PTHR35043:SF7">
    <property type="entry name" value="TRANSCRIPTION FACTOR DOMAIN-CONTAINING PROTEIN"/>
    <property type="match status" value="1"/>
</dbReference>
<dbReference type="OMA" id="NEMALWR"/>
<feature type="region of interest" description="Disordered" evidence="1">
    <location>
        <begin position="163"/>
        <end position="203"/>
    </location>
</feature>
<sequence length="468" mass="52719">MYWMFLISLAQTSLALPLIGTDPTPSPDTTTSSGVVSQNGRTIWTILSTCMFTIFSCIYKVMHPNVPSPYDSPTRLMIRSVGCTLMTLVAPELCVLWAIRQLLSAYRFTTQMDKFLHPRRERLGISEKLKRRWNKVKTHFDFKKTASGDEEETHDLVRIRVSHAASSDSSTSADDSTNTDDPTSRHDSTNTTDSTSDNDWTPGLKEGGENVSILIFFAYMGGFMIYYEGAPWSTITPEYLLTELKDGNIDVVALTKCEVNDSSKGTIVTKGLAIWQIATLAFCVLCIMTYLIWLYKPQSVNHPRRINWKPESSPPRYLHKARFLPVEPPFFIPTIAQHIVAIVYGDMENERFRVATFGGSETSLPDGADTVGYAVAVLYGAIHLLAWNFQFPSSHEQLAWRCAALAIIGAPFCYIASFITFGEILDYLRFRRPDAPESFICRYIRFAVEIIWGYSVNPPDRGNDRIAT</sequence>
<evidence type="ECO:0000256" key="2">
    <source>
        <dbReference type="SAM" id="Phobius"/>
    </source>
</evidence>
<evidence type="ECO:0000256" key="1">
    <source>
        <dbReference type="SAM" id="MobiDB-lite"/>
    </source>
</evidence>
<protein>
    <submittedName>
        <fullName evidence="4">Uncharacterized protein</fullName>
    </submittedName>
</protein>
<dbReference type="EMBL" id="JH711596">
    <property type="protein sequence ID" value="EIW73980.1"/>
    <property type="molecule type" value="Genomic_DNA"/>
</dbReference>
<proteinExistence type="predicted"/>
<name>R7SDM5_CONPW</name>
<feature type="transmembrane region" description="Helical" evidence="2">
    <location>
        <begin position="44"/>
        <end position="62"/>
    </location>
</feature>
<feature type="compositionally biased region" description="Low complexity" evidence="1">
    <location>
        <begin position="189"/>
        <end position="199"/>
    </location>
</feature>
<accession>R7SDM5</accession>
<dbReference type="GeneID" id="19209745"/>
<feature type="chain" id="PRO_5012158346" evidence="3">
    <location>
        <begin position="16"/>
        <end position="468"/>
    </location>
</feature>
<keyword evidence="2" id="KW-1133">Transmembrane helix</keyword>
<feature type="transmembrane region" description="Helical" evidence="2">
    <location>
        <begin position="398"/>
        <end position="422"/>
    </location>
</feature>
<feature type="transmembrane region" description="Helical" evidence="2">
    <location>
        <begin position="273"/>
        <end position="295"/>
    </location>
</feature>
<keyword evidence="2" id="KW-0812">Transmembrane</keyword>
<feature type="signal peptide" evidence="3">
    <location>
        <begin position="1"/>
        <end position="15"/>
    </location>
</feature>
<dbReference type="RefSeq" id="XP_007775810.1">
    <property type="nucleotide sequence ID" value="XM_007777620.1"/>
</dbReference>
<keyword evidence="5" id="KW-1185">Reference proteome</keyword>
<dbReference type="AlphaFoldDB" id="R7SDM5"/>
<evidence type="ECO:0000313" key="4">
    <source>
        <dbReference type="EMBL" id="EIW73980.1"/>
    </source>
</evidence>
<gene>
    <name evidence="4" type="ORF">CONPUDRAFT_78351</name>
</gene>
<organism evidence="4 5">
    <name type="scientific">Coniophora puteana (strain RWD-64-598)</name>
    <name type="common">Brown rot fungus</name>
    <dbReference type="NCBI Taxonomy" id="741705"/>
    <lineage>
        <taxon>Eukaryota</taxon>
        <taxon>Fungi</taxon>
        <taxon>Dikarya</taxon>
        <taxon>Basidiomycota</taxon>
        <taxon>Agaricomycotina</taxon>
        <taxon>Agaricomycetes</taxon>
        <taxon>Agaricomycetidae</taxon>
        <taxon>Boletales</taxon>
        <taxon>Coniophorineae</taxon>
        <taxon>Coniophoraceae</taxon>
        <taxon>Coniophora</taxon>
    </lineage>
</organism>
<evidence type="ECO:0000256" key="3">
    <source>
        <dbReference type="SAM" id="SignalP"/>
    </source>
</evidence>
<dbReference type="KEGG" id="cput:CONPUDRAFT_78351"/>
<dbReference type="PANTHER" id="PTHR35043">
    <property type="entry name" value="TRANSCRIPTION FACTOR DOMAIN-CONTAINING PROTEIN"/>
    <property type="match status" value="1"/>
</dbReference>
<feature type="compositionally biased region" description="Low complexity" evidence="1">
    <location>
        <begin position="163"/>
        <end position="181"/>
    </location>
</feature>
<dbReference type="Proteomes" id="UP000053558">
    <property type="component" value="Unassembled WGS sequence"/>
</dbReference>
<evidence type="ECO:0000313" key="5">
    <source>
        <dbReference type="Proteomes" id="UP000053558"/>
    </source>
</evidence>
<feature type="transmembrane region" description="Helical" evidence="2">
    <location>
        <begin position="211"/>
        <end position="227"/>
    </location>
</feature>
<reference evidence="5" key="1">
    <citation type="journal article" date="2012" name="Science">
        <title>The Paleozoic origin of enzymatic lignin decomposition reconstructed from 31 fungal genomes.</title>
        <authorList>
            <person name="Floudas D."/>
            <person name="Binder M."/>
            <person name="Riley R."/>
            <person name="Barry K."/>
            <person name="Blanchette R.A."/>
            <person name="Henrissat B."/>
            <person name="Martinez A.T."/>
            <person name="Otillar R."/>
            <person name="Spatafora J.W."/>
            <person name="Yadav J.S."/>
            <person name="Aerts A."/>
            <person name="Benoit I."/>
            <person name="Boyd A."/>
            <person name="Carlson A."/>
            <person name="Copeland A."/>
            <person name="Coutinho P.M."/>
            <person name="de Vries R.P."/>
            <person name="Ferreira P."/>
            <person name="Findley K."/>
            <person name="Foster B."/>
            <person name="Gaskell J."/>
            <person name="Glotzer D."/>
            <person name="Gorecki P."/>
            <person name="Heitman J."/>
            <person name="Hesse C."/>
            <person name="Hori C."/>
            <person name="Igarashi K."/>
            <person name="Jurgens J.A."/>
            <person name="Kallen N."/>
            <person name="Kersten P."/>
            <person name="Kohler A."/>
            <person name="Kuees U."/>
            <person name="Kumar T.K.A."/>
            <person name="Kuo A."/>
            <person name="LaButti K."/>
            <person name="Larrondo L.F."/>
            <person name="Lindquist E."/>
            <person name="Ling A."/>
            <person name="Lombard V."/>
            <person name="Lucas S."/>
            <person name="Lundell T."/>
            <person name="Martin R."/>
            <person name="McLaughlin D.J."/>
            <person name="Morgenstern I."/>
            <person name="Morin E."/>
            <person name="Murat C."/>
            <person name="Nagy L.G."/>
            <person name="Nolan M."/>
            <person name="Ohm R.A."/>
            <person name="Patyshakuliyeva A."/>
            <person name="Rokas A."/>
            <person name="Ruiz-Duenas F.J."/>
            <person name="Sabat G."/>
            <person name="Salamov A."/>
            <person name="Samejima M."/>
            <person name="Schmutz J."/>
            <person name="Slot J.C."/>
            <person name="St John F."/>
            <person name="Stenlid J."/>
            <person name="Sun H."/>
            <person name="Sun S."/>
            <person name="Syed K."/>
            <person name="Tsang A."/>
            <person name="Wiebenga A."/>
            <person name="Young D."/>
            <person name="Pisabarro A."/>
            <person name="Eastwood D.C."/>
            <person name="Martin F."/>
            <person name="Cullen D."/>
            <person name="Grigoriev I.V."/>
            <person name="Hibbett D.S."/>
        </authorList>
    </citation>
    <scope>NUCLEOTIDE SEQUENCE [LARGE SCALE GENOMIC DNA]</scope>
    <source>
        <strain evidence="5">RWD-64-598 SS2</strain>
    </source>
</reference>
<dbReference type="OrthoDB" id="9451547at2759"/>
<feature type="transmembrane region" description="Helical" evidence="2">
    <location>
        <begin position="370"/>
        <end position="386"/>
    </location>
</feature>
<keyword evidence="3" id="KW-0732">Signal</keyword>
<keyword evidence="2" id="KW-0472">Membrane</keyword>